<sequence length="287" mass="28832">MRKTLTRIVATAALASAGLGVQVLATSPAQALAPPALERTVGESATSTLAAKTAKAICPPGTVVLGGGAEIVGPFAADPVKLVGSFPVQENGAFKWEVRAEAPAGFSGSWSVRSFAVCGPAPAGYRIFAEPDTAAASATFKTAATNCPGTDRAIGSGARVTTSGTSTGEIGLQLYRTSGPRDISRAAAREDATGFSGSWTLNSYAICTLPNAVPGAAPDGSLTQGILVSDDCPTGTFVHGPGGGAGLTENGLTWLRYLTVSPDLRTVEARMSAPSSNGTITSSVCAR</sequence>
<feature type="chain" id="PRO_5046296270" description="Secreted protein" evidence="1">
    <location>
        <begin position="26"/>
        <end position="287"/>
    </location>
</feature>
<dbReference type="EMBL" id="BAAAYN010000034">
    <property type="protein sequence ID" value="GAA3391670.1"/>
    <property type="molecule type" value="Genomic_DNA"/>
</dbReference>
<reference evidence="3" key="1">
    <citation type="journal article" date="2019" name="Int. J. Syst. Evol. Microbiol.">
        <title>The Global Catalogue of Microorganisms (GCM) 10K type strain sequencing project: providing services to taxonomists for standard genome sequencing and annotation.</title>
        <authorList>
            <consortium name="The Broad Institute Genomics Platform"/>
            <consortium name="The Broad Institute Genome Sequencing Center for Infectious Disease"/>
            <person name="Wu L."/>
            <person name="Ma J."/>
        </authorList>
    </citation>
    <scope>NUCLEOTIDE SEQUENCE [LARGE SCALE GENOMIC DNA]</scope>
    <source>
        <strain evidence="3">JCM 9458</strain>
    </source>
</reference>
<evidence type="ECO:0000313" key="2">
    <source>
        <dbReference type="EMBL" id="GAA3391670.1"/>
    </source>
</evidence>
<organism evidence="2 3">
    <name type="scientific">Cryptosporangium minutisporangium</name>
    <dbReference type="NCBI Taxonomy" id="113569"/>
    <lineage>
        <taxon>Bacteria</taxon>
        <taxon>Bacillati</taxon>
        <taxon>Actinomycetota</taxon>
        <taxon>Actinomycetes</taxon>
        <taxon>Cryptosporangiales</taxon>
        <taxon>Cryptosporangiaceae</taxon>
        <taxon>Cryptosporangium</taxon>
    </lineage>
</organism>
<dbReference type="RefSeq" id="WP_345730685.1">
    <property type="nucleotide sequence ID" value="NZ_BAAAYN010000034.1"/>
</dbReference>
<evidence type="ECO:0000256" key="1">
    <source>
        <dbReference type="SAM" id="SignalP"/>
    </source>
</evidence>
<keyword evidence="3" id="KW-1185">Reference proteome</keyword>
<evidence type="ECO:0008006" key="4">
    <source>
        <dbReference type="Google" id="ProtNLM"/>
    </source>
</evidence>
<gene>
    <name evidence="2" type="ORF">GCM10020369_50480</name>
</gene>
<comment type="caution">
    <text evidence="2">The sequence shown here is derived from an EMBL/GenBank/DDBJ whole genome shotgun (WGS) entry which is preliminary data.</text>
</comment>
<proteinExistence type="predicted"/>
<protein>
    <recommendedName>
        <fullName evidence="4">Secreted protein</fullName>
    </recommendedName>
</protein>
<feature type="signal peptide" evidence="1">
    <location>
        <begin position="1"/>
        <end position="25"/>
    </location>
</feature>
<keyword evidence="1" id="KW-0732">Signal</keyword>
<dbReference type="Proteomes" id="UP001501676">
    <property type="component" value="Unassembled WGS sequence"/>
</dbReference>
<name>A0ABP6T2Q0_9ACTN</name>
<accession>A0ABP6T2Q0</accession>
<evidence type="ECO:0000313" key="3">
    <source>
        <dbReference type="Proteomes" id="UP001501676"/>
    </source>
</evidence>